<sequence>MGIQARGLYQDDSPSSRSDSDSDDPPLVPISDDENSHDLQDDFDESSSDQEEPMSSSSSSSSSPDGSESDDIIYEHFEDEGRTPRRIVRRKEQIVDCLECLGLILDKRGGVDLIERDLRIIEEKRSKVSLRLLNLNGNGIRMKGTGKGRSKMKMRNQKKVNPSSKMDTPWTRFVDLIRMMRVDGSAEKDPKEIRYCLGALHHLIQQDILPLIQDRHYIHTLAGIESRTIRSLRSGNINLPEGFQLISSDPSHLHLISQTPLFFLLRLIRYTLNPDQIKPNLLDLSNLPYDNVNPFLQEVDFEGLFQLIGSSIEEVRYLDLSGNKMENEGRWGLNQNQSNFPIFQSSLSLPLTFPNIEIINLRNTPNLTNLPLSMVRLPKLRRIIANRHSPIWWVSEDSAILLRYNAGDQKQLEMRLNSTILTRHTDIASDNQETGGRAGVSSLVDHCILSLLQLKYSTPNLEEMESYEKIVEEMIPERYLGQYKYSYRCDRCCKFKIIHNNDAKSGNETSVPEEFGWMMNDPHLPYTAGDRNRVTLKPVRVVGRCCGICKIQVARLGQVYRVNEI</sequence>
<accession>A0AAX4KMG0</accession>
<feature type="region of interest" description="Disordered" evidence="1">
    <location>
        <begin position="1"/>
        <end position="70"/>
    </location>
</feature>
<feature type="compositionally biased region" description="Acidic residues" evidence="1">
    <location>
        <begin position="41"/>
        <end position="52"/>
    </location>
</feature>
<dbReference type="RefSeq" id="XP_066085524.1">
    <property type="nucleotide sequence ID" value="XM_066229427.1"/>
</dbReference>
<reference evidence="2 3" key="1">
    <citation type="submission" date="2024-01" db="EMBL/GenBank/DDBJ databases">
        <title>Comparative genomics of Cryptococcus and Kwoniella reveals pathogenesis evolution and contrasting modes of karyotype evolution via chromosome fusion or intercentromeric recombination.</title>
        <authorList>
            <person name="Coelho M.A."/>
            <person name="David-Palma M."/>
            <person name="Shea T."/>
            <person name="Bowers K."/>
            <person name="McGinley-Smith S."/>
            <person name="Mohammad A.W."/>
            <person name="Gnirke A."/>
            <person name="Yurkov A.M."/>
            <person name="Nowrousian M."/>
            <person name="Sun S."/>
            <person name="Cuomo C.A."/>
            <person name="Heitman J."/>
        </authorList>
    </citation>
    <scope>NUCLEOTIDE SEQUENCE [LARGE SCALE GENOMIC DNA]</scope>
    <source>
        <strain evidence="2 3">PYCC6329</strain>
    </source>
</reference>
<dbReference type="AlphaFoldDB" id="A0AAX4KMG0"/>
<feature type="compositionally biased region" description="Basic residues" evidence="1">
    <location>
        <begin position="144"/>
        <end position="158"/>
    </location>
</feature>
<dbReference type="Proteomes" id="UP001358614">
    <property type="component" value="Chromosome 1"/>
</dbReference>
<feature type="region of interest" description="Disordered" evidence="1">
    <location>
        <begin position="141"/>
        <end position="165"/>
    </location>
</feature>
<dbReference type="EMBL" id="CP144089">
    <property type="protein sequence ID" value="WWD07557.1"/>
    <property type="molecule type" value="Genomic_DNA"/>
</dbReference>
<evidence type="ECO:0008006" key="4">
    <source>
        <dbReference type="Google" id="ProtNLM"/>
    </source>
</evidence>
<name>A0AAX4KMG0_9TREE</name>
<organism evidence="2 3">
    <name type="scientific">Kwoniella europaea PYCC6329</name>
    <dbReference type="NCBI Taxonomy" id="1423913"/>
    <lineage>
        <taxon>Eukaryota</taxon>
        <taxon>Fungi</taxon>
        <taxon>Dikarya</taxon>
        <taxon>Basidiomycota</taxon>
        <taxon>Agaricomycotina</taxon>
        <taxon>Tremellomycetes</taxon>
        <taxon>Tremellales</taxon>
        <taxon>Cryptococcaceae</taxon>
        <taxon>Kwoniella</taxon>
    </lineage>
</organism>
<evidence type="ECO:0000313" key="3">
    <source>
        <dbReference type="Proteomes" id="UP001358614"/>
    </source>
</evidence>
<protein>
    <recommendedName>
        <fullName evidence="4">Leucine-rich repeat-containing protein</fullName>
    </recommendedName>
</protein>
<dbReference type="KEGG" id="ker:91104459"/>
<evidence type="ECO:0000256" key="1">
    <source>
        <dbReference type="SAM" id="MobiDB-lite"/>
    </source>
</evidence>
<proteinExistence type="predicted"/>
<gene>
    <name evidence="2" type="ORF">V865_005658</name>
</gene>
<dbReference type="GeneID" id="91104459"/>
<keyword evidence="3" id="KW-1185">Reference proteome</keyword>
<evidence type="ECO:0000313" key="2">
    <source>
        <dbReference type="EMBL" id="WWD07557.1"/>
    </source>
</evidence>
<feature type="compositionally biased region" description="Low complexity" evidence="1">
    <location>
        <begin position="53"/>
        <end position="66"/>
    </location>
</feature>